<dbReference type="Proteomes" id="UP000007494">
    <property type="component" value="Chromosome Ib"/>
</dbReference>
<feature type="compositionally biased region" description="Low complexity" evidence="11">
    <location>
        <begin position="311"/>
        <end position="344"/>
    </location>
</feature>
<dbReference type="CDD" id="cd15522">
    <property type="entry name" value="PHD_TAF3"/>
    <property type="match status" value="1"/>
</dbReference>
<reference evidence="13" key="2">
    <citation type="submission" date="2011-03" db="EMBL/GenBank/DDBJ databases">
        <title>Comparative genomics and transcriptomics of Neospora caninum and Toxoplasma gondii.</title>
        <authorList>
            <person name="Reid A.J."/>
            <person name="Sohal A."/>
            <person name="Harris D."/>
            <person name="Quail M."/>
            <person name="Sanders M."/>
            <person name="Berriman M."/>
            <person name="Wastling J.M."/>
            <person name="Pain A."/>
        </authorList>
    </citation>
    <scope>NUCLEOTIDE SEQUENCE</scope>
    <source>
        <strain evidence="13">Liverpool</strain>
    </source>
</reference>
<evidence type="ECO:0000256" key="3">
    <source>
        <dbReference type="ARBA" id="ARBA00022723"/>
    </source>
</evidence>
<dbReference type="GO" id="GO:0008270">
    <property type="term" value="F:zinc ion binding"/>
    <property type="evidence" value="ECO:0007669"/>
    <property type="project" value="UniProtKB-KW"/>
</dbReference>
<feature type="compositionally biased region" description="Low complexity" evidence="11">
    <location>
        <begin position="356"/>
        <end position="373"/>
    </location>
</feature>
<feature type="binding site" evidence="7">
    <location>
        <position position="482"/>
    </location>
    <ligand>
        <name>Zn(2+)</name>
        <dbReference type="ChEBI" id="CHEBI:29105"/>
        <label>1</label>
    </ligand>
</feature>
<dbReference type="eggNOG" id="ENOG502SCG4">
    <property type="taxonomic scope" value="Eukaryota"/>
</dbReference>
<feature type="binding site" evidence="7">
    <location>
        <position position="504"/>
    </location>
    <ligand>
        <name>Zn(2+)</name>
        <dbReference type="ChEBI" id="CHEBI:29105"/>
        <label>1</label>
    </ligand>
</feature>
<dbReference type="InterPro" id="IPR013083">
    <property type="entry name" value="Znf_RING/FYVE/PHD"/>
</dbReference>
<dbReference type="VEuPathDB" id="ToxoDB:NCLIV_002990"/>
<dbReference type="SMART" id="SM00249">
    <property type="entry name" value="PHD"/>
    <property type="match status" value="1"/>
</dbReference>
<dbReference type="GeneID" id="13445861"/>
<sequence>MGDPVEQWLEDCLTLPGKLHRALRLMAHLEQEVSRIETQFRVREKEYLGQLRQSQQQGTPRPAPEQDEEIGAIKRLHFKCRALLREKVVVNKQIASFIHHEQQRLVKERDKLLHSMHGLGAAANLKSHSVSVSPEPGAAVAAPGHAASGVAGAGAVGPPSSGAFGSTHGGGSAGGSTVGRSALRRRGTDRSAHLSGASSDAALVPGGGPGPDRAGLGLDGDGSFYPRGADRGGFNGEFQTGAPSAVSSAGAGSTAGGRARQQGGPHGLMLATGGGPGACPPSAGSDVSVGSSTVHPPPKKARKAHDSHGASASRLPSSQSSTVTAGAVGTAGAAPGPSASHPIGGAPGGGEGRGSVGVSLSPGLAHGAQASGSKSGGSGRSRHHPSHSGRSRHDGSRAGSTCPAPAVSGTPTPAFASSHRLGPSPYYPSAASPALDPSGAHTAMGSGSALPGGAAGPSMASSGAGTAPSESADTWEGICPVCHKGESSECNNMVACDACNQWFHFECVGYSAETHEDDAWFCPQCYQNGLVP</sequence>
<keyword evidence="4 8" id="KW-0863">Zinc-finger</keyword>
<accession>F0V7X1</accession>
<feature type="binding site" evidence="7">
    <location>
        <position position="507"/>
    </location>
    <ligand>
        <name>Zn(2+)</name>
        <dbReference type="ChEBI" id="CHEBI:29105"/>
        <label>1</label>
    </ligand>
</feature>
<gene>
    <name evidence="14" type="ORF">BN1204_002990</name>
    <name evidence="13" type="ORF">NCLIV_002990</name>
</gene>
<name>F0V7X1_NEOCL</name>
<keyword evidence="10" id="KW-0175">Coiled coil</keyword>
<comment type="function">
    <text evidence="9">Component of an histone acetyltransferase complex.</text>
</comment>
<feature type="region of interest" description="Disordered" evidence="11">
    <location>
        <begin position="438"/>
        <end position="470"/>
    </location>
</feature>
<evidence type="ECO:0000256" key="6">
    <source>
        <dbReference type="ARBA" id="ARBA00023242"/>
    </source>
</evidence>
<dbReference type="OrthoDB" id="332388at2759"/>
<feature type="binding site" evidence="7">
    <location>
        <position position="522"/>
    </location>
    <ligand>
        <name>Zn(2+)</name>
        <dbReference type="ChEBI" id="CHEBI:29105"/>
        <label>2</label>
    </ligand>
</feature>
<dbReference type="Gene3D" id="3.30.40.10">
    <property type="entry name" value="Zinc/RING finger domain, C3HC4 (zinc finger)"/>
    <property type="match status" value="1"/>
</dbReference>
<keyword evidence="3 7" id="KW-0479">Metal-binding</keyword>
<feature type="compositionally biased region" description="Gly residues" evidence="11">
    <location>
        <begin position="167"/>
        <end position="177"/>
    </location>
</feature>
<dbReference type="RefSeq" id="XP_003879847.1">
    <property type="nucleotide sequence ID" value="XM_003879798.1"/>
</dbReference>
<dbReference type="Pfam" id="PF12998">
    <property type="entry name" value="ING"/>
    <property type="match status" value="1"/>
</dbReference>
<reference evidence="15" key="3">
    <citation type="journal article" date="2012" name="PLoS Pathog.">
        <title>Comparative genomics of the apicomplexan parasites Toxoplasma gondii and Neospora caninum: Coccidia differing in host range and transmission strategy.</title>
        <authorList>
            <person name="Reid A.J."/>
            <person name="Vermont S.J."/>
            <person name="Cotton J.A."/>
            <person name="Harris D."/>
            <person name="Hill-Cawthorne G.A."/>
            <person name="Konen-Waisman S."/>
            <person name="Latham S.M."/>
            <person name="Mourier T."/>
            <person name="Norton R."/>
            <person name="Quail M.A."/>
            <person name="Sanders M."/>
            <person name="Shanmugam D."/>
            <person name="Sohal A."/>
            <person name="Wasmuth J.D."/>
            <person name="Brunk B."/>
            <person name="Grigg M.E."/>
            <person name="Howard J.C."/>
            <person name="Parkinson J."/>
            <person name="Roos D.S."/>
            <person name="Trees A.J."/>
            <person name="Berriman M."/>
            <person name="Pain A."/>
            <person name="Wastling J.M."/>
        </authorList>
    </citation>
    <scope>NUCLEOTIDE SEQUENCE [LARGE SCALE GENOMIC DNA]</scope>
    <source>
        <strain evidence="15">Liverpool</strain>
    </source>
</reference>
<reference evidence="13" key="1">
    <citation type="submission" date="2011-02" db="EMBL/GenBank/DDBJ databases">
        <authorList>
            <person name="Aslett M."/>
        </authorList>
    </citation>
    <scope>NUCLEOTIDE SEQUENCE</scope>
    <source>
        <strain evidence="13">Liverpool</strain>
    </source>
</reference>
<comment type="domain">
    <text evidence="9">The PHD-type zinc finger mediates the binding to H3K4me3.</text>
</comment>
<dbReference type="PANTHER" id="PTHR10333">
    <property type="entry name" value="INHIBITOR OF GROWTH PROTEIN"/>
    <property type="match status" value="1"/>
</dbReference>
<dbReference type="EMBL" id="LN714475">
    <property type="protein sequence ID" value="CEL64400.1"/>
    <property type="molecule type" value="Genomic_DNA"/>
</dbReference>
<comment type="subcellular location">
    <subcellularLocation>
        <location evidence="1 9">Nucleus</location>
    </subcellularLocation>
</comment>
<proteinExistence type="inferred from homology"/>
<evidence type="ECO:0000256" key="2">
    <source>
        <dbReference type="ARBA" id="ARBA00010210"/>
    </source>
</evidence>
<dbReference type="GO" id="GO:0006325">
    <property type="term" value="P:chromatin organization"/>
    <property type="evidence" value="ECO:0007669"/>
    <property type="project" value="UniProtKB-KW"/>
</dbReference>
<keyword evidence="6 9" id="KW-0539">Nucleus</keyword>
<dbReference type="PROSITE" id="PS01359">
    <property type="entry name" value="ZF_PHD_1"/>
    <property type="match status" value="1"/>
</dbReference>
<dbReference type="InterPro" id="IPR019787">
    <property type="entry name" value="Znf_PHD-finger"/>
</dbReference>
<dbReference type="InParanoid" id="F0V7X1"/>
<evidence type="ECO:0000313" key="14">
    <source>
        <dbReference type="EMBL" id="CEL64400.1"/>
    </source>
</evidence>
<keyword evidence="5 7" id="KW-0862">Zinc</keyword>
<feature type="compositionally biased region" description="Gly residues" evidence="11">
    <location>
        <begin position="345"/>
        <end position="355"/>
    </location>
</feature>
<evidence type="ECO:0000256" key="1">
    <source>
        <dbReference type="ARBA" id="ARBA00004123"/>
    </source>
</evidence>
<evidence type="ECO:0000256" key="9">
    <source>
        <dbReference type="RuleBase" id="RU361213"/>
    </source>
</evidence>
<dbReference type="InterPro" id="IPR028651">
    <property type="entry name" value="ING_fam"/>
</dbReference>
<dbReference type="AlphaFoldDB" id="F0V7X1"/>
<dbReference type="GO" id="GO:0005634">
    <property type="term" value="C:nucleus"/>
    <property type="evidence" value="ECO:0007669"/>
    <property type="project" value="UniProtKB-SubCell"/>
</dbReference>
<evidence type="ECO:0000256" key="5">
    <source>
        <dbReference type="ARBA" id="ARBA00022833"/>
    </source>
</evidence>
<reference evidence="14" key="4">
    <citation type="journal article" date="2015" name="PLoS ONE">
        <title>Comprehensive Evaluation of Toxoplasma gondii VEG and Neospora caninum LIV Genomes with Tachyzoite Stage Transcriptome and Proteome Defines Novel Transcript Features.</title>
        <authorList>
            <person name="Ramaprasad A."/>
            <person name="Mourier T."/>
            <person name="Naeem R."/>
            <person name="Malas T.B."/>
            <person name="Moussa E."/>
            <person name="Panigrahi A."/>
            <person name="Vermont S.J."/>
            <person name="Otto T.D."/>
            <person name="Wastling J."/>
            <person name="Pain A."/>
        </authorList>
    </citation>
    <scope>NUCLEOTIDE SEQUENCE</scope>
    <source>
        <strain evidence="14">Liverpool</strain>
    </source>
</reference>
<keyword evidence="15" id="KW-1185">Reference proteome</keyword>
<protein>
    <recommendedName>
        <fullName evidence="9">Inhibitor of growth protein</fullName>
    </recommendedName>
</protein>
<dbReference type="SMART" id="SM01408">
    <property type="entry name" value="ING"/>
    <property type="match status" value="1"/>
</dbReference>
<evidence type="ECO:0000256" key="4">
    <source>
        <dbReference type="ARBA" id="ARBA00022771"/>
    </source>
</evidence>
<dbReference type="InterPro" id="IPR024610">
    <property type="entry name" value="ING_N_histone-binding"/>
</dbReference>
<evidence type="ECO:0000313" key="13">
    <source>
        <dbReference type="EMBL" id="CBZ49812.1"/>
    </source>
</evidence>
<dbReference type="CDD" id="cd16857">
    <property type="entry name" value="ING_ING1_2"/>
    <property type="match status" value="1"/>
</dbReference>
<evidence type="ECO:0000256" key="10">
    <source>
        <dbReference type="SAM" id="Coils"/>
    </source>
</evidence>
<feature type="binding site" evidence="7">
    <location>
        <position position="479"/>
    </location>
    <ligand>
        <name>Zn(2+)</name>
        <dbReference type="ChEBI" id="CHEBI:29105"/>
        <label>1</label>
    </ligand>
</feature>
<dbReference type="InterPro" id="IPR019786">
    <property type="entry name" value="Zinc_finger_PHD-type_CS"/>
</dbReference>
<keyword evidence="9" id="KW-0156">Chromatin regulator</keyword>
<feature type="compositionally biased region" description="Low complexity" evidence="11">
    <location>
        <begin position="240"/>
        <end position="263"/>
    </location>
</feature>
<feature type="binding site" evidence="7">
    <location>
        <position position="525"/>
    </location>
    <ligand>
        <name>Zn(2+)</name>
        <dbReference type="ChEBI" id="CHEBI:29105"/>
        <label>2</label>
    </ligand>
</feature>
<dbReference type="OMA" id="HEDDAWF"/>
<evidence type="ECO:0000256" key="7">
    <source>
        <dbReference type="PIRSR" id="PIRSR628651-51"/>
    </source>
</evidence>
<feature type="binding site" evidence="7">
    <location>
        <position position="496"/>
    </location>
    <ligand>
        <name>Zn(2+)</name>
        <dbReference type="ChEBI" id="CHEBI:29105"/>
        <label>2</label>
    </ligand>
</feature>
<feature type="coiled-coil region" evidence="10">
    <location>
        <begin position="19"/>
        <end position="46"/>
    </location>
</feature>
<feature type="compositionally biased region" description="Low complexity" evidence="11">
    <location>
        <begin position="438"/>
        <end position="469"/>
    </location>
</feature>
<dbReference type="InterPro" id="IPR001965">
    <property type="entry name" value="Znf_PHD"/>
</dbReference>
<feature type="region of interest" description="Disordered" evidence="11">
    <location>
        <begin position="161"/>
        <end position="420"/>
    </location>
</feature>
<evidence type="ECO:0000313" key="15">
    <source>
        <dbReference type="Proteomes" id="UP000007494"/>
    </source>
</evidence>
<dbReference type="SUPFAM" id="SSF57903">
    <property type="entry name" value="FYVE/PHD zinc finger"/>
    <property type="match status" value="1"/>
</dbReference>
<evidence type="ECO:0000256" key="11">
    <source>
        <dbReference type="SAM" id="MobiDB-lite"/>
    </source>
</evidence>
<dbReference type="PROSITE" id="PS50016">
    <property type="entry name" value="ZF_PHD_2"/>
    <property type="match status" value="1"/>
</dbReference>
<feature type="domain" description="PHD-type" evidence="12">
    <location>
        <begin position="476"/>
        <end position="528"/>
    </location>
</feature>
<feature type="binding site" evidence="7">
    <location>
        <position position="499"/>
    </location>
    <ligand>
        <name>Zn(2+)</name>
        <dbReference type="ChEBI" id="CHEBI:29105"/>
        <label>2</label>
    </ligand>
</feature>
<evidence type="ECO:0000256" key="8">
    <source>
        <dbReference type="PROSITE-ProRule" id="PRU00146"/>
    </source>
</evidence>
<comment type="similarity">
    <text evidence="2 9">Belongs to the ING family.</text>
</comment>
<dbReference type="EMBL" id="FR823381">
    <property type="protein sequence ID" value="CBZ49812.1"/>
    <property type="molecule type" value="Genomic_DNA"/>
</dbReference>
<dbReference type="Gene3D" id="6.10.140.1740">
    <property type="match status" value="1"/>
</dbReference>
<dbReference type="Pfam" id="PF00628">
    <property type="entry name" value="PHD"/>
    <property type="match status" value="1"/>
</dbReference>
<dbReference type="InterPro" id="IPR011011">
    <property type="entry name" value="Znf_FYVE_PHD"/>
</dbReference>
<feature type="compositionally biased region" description="Basic residues" evidence="11">
    <location>
        <begin position="380"/>
        <end position="390"/>
    </location>
</feature>
<comment type="subunit">
    <text evidence="9">Component of an histone acetyltransferase complex. Interacts with H3K4me3 and to a lesser extent with H3K4me2.</text>
</comment>
<organism evidence="13 15">
    <name type="scientific">Neospora caninum (strain Liverpool)</name>
    <dbReference type="NCBI Taxonomy" id="572307"/>
    <lineage>
        <taxon>Eukaryota</taxon>
        <taxon>Sar</taxon>
        <taxon>Alveolata</taxon>
        <taxon>Apicomplexa</taxon>
        <taxon>Conoidasida</taxon>
        <taxon>Coccidia</taxon>
        <taxon>Eucoccidiorida</taxon>
        <taxon>Eimeriorina</taxon>
        <taxon>Sarcocystidae</taxon>
        <taxon>Neospora</taxon>
    </lineage>
</organism>
<evidence type="ECO:0000259" key="12">
    <source>
        <dbReference type="PROSITE" id="PS50016"/>
    </source>
</evidence>